<evidence type="ECO:0000313" key="3">
    <source>
        <dbReference type="Proteomes" id="UP000003111"/>
    </source>
</evidence>
<gene>
    <name evidence="2" type="ORF">HMPREF0063_11697</name>
</gene>
<dbReference type="PANTHER" id="PTHR43459:SF1">
    <property type="entry name" value="EG:BACN32G11.4 PROTEIN"/>
    <property type="match status" value="1"/>
</dbReference>
<evidence type="ECO:0000313" key="2">
    <source>
        <dbReference type="EMBL" id="EFQ82488.1"/>
    </source>
</evidence>
<comment type="caution">
    <text evidence="2">The sequence shown here is derived from an EMBL/GenBank/DDBJ whole genome shotgun (WGS) entry which is preliminary data.</text>
</comment>
<keyword evidence="3" id="KW-1185">Reference proteome</keyword>
<dbReference type="InterPro" id="IPR001753">
    <property type="entry name" value="Enoyl-CoA_hydra/iso"/>
</dbReference>
<dbReference type="Gene3D" id="3.90.226.10">
    <property type="entry name" value="2-enoyl-CoA Hydratase, Chain A, domain 1"/>
    <property type="match status" value="1"/>
</dbReference>
<dbReference type="CDD" id="cd06558">
    <property type="entry name" value="crotonase-like"/>
    <property type="match status" value="1"/>
</dbReference>
<dbReference type="Proteomes" id="UP000003111">
    <property type="component" value="Unassembled WGS sequence"/>
</dbReference>
<dbReference type="EMBL" id="ACLF03000006">
    <property type="protein sequence ID" value="EFQ82488.1"/>
    <property type="molecule type" value="Genomic_DNA"/>
</dbReference>
<dbReference type="Pfam" id="PF00378">
    <property type="entry name" value="ECH_1"/>
    <property type="match status" value="1"/>
</dbReference>
<dbReference type="RefSeq" id="WP_007076789.1">
    <property type="nucleotide sequence ID" value="NZ_CM001024.1"/>
</dbReference>
<name>E2SDB1_9ACTN</name>
<dbReference type="HOGENOM" id="CLU_009834_7_2_11"/>
<proteinExistence type="inferred from homology"/>
<evidence type="ECO:0000256" key="1">
    <source>
        <dbReference type="ARBA" id="ARBA00005254"/>
    </source>
</evidence>
<protein>
    <submittedName>
        <fullName evidence="2">Enoyl-CoA hydratase/isomerase family protein</fullName>
    </submittedName>
</protein>
<dbReference type="PANTHER" id="PTHR43459">
    <property type="entry name" value="ENOYL-COA HYDRATASE"/>
    <property type="match status" value="1"/>
</dbReference>
<dbReference type="GO" id="GO:0016853">
    <property type="term" value="F:isomerase activity"/>
    <property type="evidence" value="ECO:0007669"/>
    <property type="project" value="UniProtKB-KW"/>
</dbReference>
<comment type="similarity">
    <text evidence="1">Belongs to the enoyl-CoA hydratase/isomerase family.</text>
</comment>
<sequence>MSTQHGTRTGTEVEAVLDAGVLTVTIRRPDSLNSVNDQVLHDLADLVEGAASHADARVVVLRGEGRAFSSGADLDPDEQAGDPSTATIDAANRLVGVIRDSRLPVVSVVQGPCAGVGVPIALAADLTVASSAAFFMLAFTKIGLMPDGGASALVAASVGRATAMRMALLAERLSATDAKAAGLVAAVHDPEVFDAEVRAVLDHLVAGPPAAYARTKQAINSATLGALDAAFELERDGQMVLLGADDFAEGAAAFREKRTPTFSDR</sequence>
<dbReference type="InterPro" id="IPR014748">
    <property type="entry name" value="Enoyl-CoA_hydra_C"/>
</dbReference>
<dbReference type="OrthoDB" id="9777711at2"/>
<accession>E2SDB1</accession>
<dbReference type="Gene3D" id="1.10.12.10">
    <property type="entry name" value="Lyase 2-enoyl-coa Hydratase, Chain A, domain 2"/>
    <property type="match status" value="1"/>
</dbReference>
<reference evidence="2" key="1">
    <citation type="submission" date="2010-08" db="EMBL/GenBank/DDBJ databases">
        <authorList>
            <person name="Muzny D."/>
            <person name="Qin X."/>
            <person name="Buhay C."/>
            <person name="Dugan-Rocha S."/>
            <person name="Ding Y."/>
            <person name="Chen G."/>
            <person name="Hawes A."/>
            <person name="Holder M."/>
            <person name="Jhangiani S."/>
            <person name="Johnson A."/>
            <person name="Khan Z."/>
            <person name="Li Z."/>
            <person name="Liu W."/>
            <person name="Liu X."/>
            <person name="Perez L."/>
            <person name="Shen H."/>
            <person name="Wang Q."/>
            <person name="Watt J."/>
            <person name="Xi L."/>
            <person name="Xin Y."/>
            <person name="Zhou J."/>
            <person name="Deng J."/>
            <person name="Jiang H."/>
            <person name="Liu Y."/>
            <person name="Qu J."/>
            <person name="Song X.-Z."/>
            <person name="Zhang L."/>
            <person name="Villasana D."/>
            <person name="Johnson A."/>
            <person name="Liu J."/>
            <person name="Liyanage D."/>
            <person name="Lorensuhewa L."/>
            <person name="Robinson T."/>
            <person name="Song A."/>
            <person name="Song B.-B."/>
            <person name="Dinh H."/>
            <person name="Thornton R."/>
            <person name="Coyle M."/>
            <person name="Francisco L."/>
            <person name="Jackson L."/>
            <person name="Javaid M."/>
            <person name="Korchina V."/>
            <person name="Kovar C."/>
            <person name="Mata R."/>
            <person name="Mathew T."/>
            <person name="Ngo R."/>
            <person name="Nguyen L."/>
            <person name="Nguyen N."/>
            <person name="Okwuonu G."/>
            <person name="Ongeri F."/>
            <person name="Pham C."/>
            <person name="Simmons D."/>
            <person name="Wilczek-Boney K."/>
            <person name="Hale W."/>
            <person name="Jakkamsetti A."/>
            <person name="Pham P."/>
            <person name="Ruth R."/>
            <person name="San Lucas F."/>
            <person name="Warren J."/>
            <person name="Zhang J."/>
            <person name="Zhao Z."/>
            <person name="Zhou C."/>
            <person name="Zhu D."/>
            <person name="Lee S."/>
            <person name="Bess C."/>
            <person name="Blankenburg K."/>
            <person name="Forbes L."/>
            <person name="Fu Q."/>
            <person name="Gubbala S."/>
            <person name="Hirani K."/>
            <person name="Jayaseelan J.C."/>
            <person name="Lara F."/>
            <person name="Munidasa M."/>
            <person name="Palculict T."/>
            <person name="Patil S."/>
            <person name="Pu L.-L."/>
            <person name="Saada N."/>
            <person name="Tang L."/>
            <person name="Weissenberger G."/>
            <person name="Zhu Y."/>
            <person name="Hemphill L."/>
            <person name="Shang Y."/>
            <person name="Youmans B."/>
            <person name="Ayvaz T."/>
            <person name="Ross M."/>
            <person name="Santibanez J."/>
            <person name="Aqrawi P."/>
            <person name="Gross S."/>
            <person name="Joshi V."/>
            <person name="Fowler G."/>
            <person name="Nazareth L."/>
            <person name="Reid J."/>
            <person name="Worley K."/>
            <person name="Petrosino J."/>
            <person name="Highlander S."/>
            <person name="Gibbs R."/>
        </authorList>
    </citation>
    <scope>NUCLEOTIDE SEQUENCE [LARGE SCALE GENOMIC DNA]</scope>
    <source>
        <strain evidence="2">DSM 15272</strain>
    </source>
</reference>
<organism evidence="2 3">
    <name type="scientific">Aeromicrobium marinum DSM 15272</name>
    <dbReference type="NCBI Taxonomy" id="585531"/>
    <lineage>
        <taxon>Bacteria</taxon>
        <taxon>Bacillati</taxon>
        <taxon>Actinomycetota</taxon>
        <taxon>Actinomycetes</taxon>
        <taxon>Propionibacteriales</taxon>
        <taxon>Nocardioidaceae</taxon>
        <taxon>Aeromicrobium</taxon>
    </lineage>
</organism>
<dbReference type="AlphaFoldDB" id="E2SDB1"/>
<dbReference type="SUPFAM" id="SSF52096">
    <property type="entry name" value="ClpP/crotonase"/>
    <property type="match status" value="1"/>
</dbReference>
<dbReference type="InterPro" id="IPR029045">
    <property type="entry name" value="ClpP/crotonase-like_dom_sf"/>
</dbReference>
<dbReference type="eggNOG" id="COG1024">
    <property type="taxonomic scope" value="Bacteria"/>
</dbReference>
<dbReference type="STRING" id="585531.HMPREF0063_11697"/>